<dbReference type="InterPro" id="IPR008928">
    <property type="entry name" value="6-hairpin_glycosidase_sf"/>
</dbReference>
<dbReference type="SUPFAM" id="SSF48208">
    <property type="entry name" value="Six-hairpin glycosidases"/>
    <property type="match status" value="2"/>
</dbReference>
<dbReference type="Pfam" id="PF00534">
    <property type="entry name" value="Glycos_transf_1"/>
    <property type="match status" value="1"/>
</dbReference>
<dbReference type="RefSeq" id="WP_323296281.1">
    <property type="nucleotide sequence ID" value="NZ_JAYFUM010000008.1"/>
</dbReference>
<dbReference type="PANTHER" id="PTHR12526">
    <property type="entry name" value="GLYCOSYLTRANSFERASE"/>
    <property type="match status" value="1"/>
</dbReference>
<evidence type="ECO:0000313" key="2">
    <source>
        <dbReference type="EMBL" id="MEA5139120.1"/>
    </source>
</evidence>
<proteinExistence type="predicted"/>
<dbReference type="Gene3D" id="3.40.50.2000">
    <property type="entry name" value="Glycogen Phosphorylase B"/>
    <property type="match status" value="2"/>
</dbReference>
<sequence>MSNDNQNGFLKSLNSYSILGDKNNLSTENQELPEILFITSYPPRECGLATYSQDLIMALKHKFNQSFEMNICALETENERHQYKGKVKYILNTDNPQSFYRLADNINDDEVIKLVVIQHEFGLFNQQEKAFVDFLQMLTKPKCLVFHTVLPKPNAKLKANVQQMANFSESIVVMTHSSASILSNEYGVASNKITVIKHGTHLVAHADKAVLKDKYQLTGKRVLSTFGLLSSGKNIETTLAALPAIIEKNPEVMFLIIGKTHPSIVKQEGEKYRNMLEEKVNTLGLQAHVKFINYFVPLPDLLEYLQLTDIYLFTSNDPNQAVSGTFSYAISCGCAIISTPIPHAREVLRNDAGIIIDFGNATQLAEAVIKLLGNEDLLKTISSKGLHRIVPTAWENSAIAHARLFSKIMDEPMSLHFKIPAVKLDHIKRLTTSFGMIQFSVINHPDINSGYTLDDNARALVAMCQHFELTKEESDLTYICLYINFISFCLQPNGSFLNYVSEDKNFTEQNYETNLEDANGRAIWALGYVVSLKEVLPSPLILKADQLLSKVLVDIDKIHSTRAMAFIIKGLYYRSLWKSTEQSTELITIFANRLVQMYRHEAEKDWLWYESYLTYGNSILPEAMLCAWLATDNQLYQDVAKSSFDFLLSKIFNANRIKVISNKGWHHKQNNTLDSILGGEQPIDISYTILALGKFYTVFKTEEYYLKMEIAFSWFLGNNHLHQLIYNPCTGGCYDGLEENYINLNQGAESTVSYLMACLTLEKSKLNQPQVRWQQIRQLQYG</sequence>
<gene>
    <name evidence="2" type="ORF">VB248_08245</name>
</gene>
<dbReference type="GO" id="GO:0016757">
    <property type="term" value="F:glycosyltransferase activity"/>
    <property type="evidence" value="ECO:0007669"/>
    <property type="project" value="UniProtKB-KW"/>
</dbReference>
<dbReference type="PANTHER" id="PTHR12526:SF572">
    <property type="entry name" value="BLL5144 PROTEIN"/>
    <property type="match status" value="1"/>
</dbReference>
<name>A0ABU5Q8E8_9BACT</name>
<accession>A0ABU5Q8E8</accession>
<organism evidence="2 3">
    <name type="scientific">Arcicella rigui</name>
    <dbReference type="NCBI Taxonomy" id="797020"/>
    <lineage>
        <taxon>Bacteria</taxon>
        <taxon>Pseudomonadati</taxon>
        <taxon>Bacteroidota</taxon>
        <taxon>Cytophagia</taxon>
        <taxon>Cytophagales</taxon>
        <taxon>Flectobacillaceae</taxon>
        <taxon>Arcicella</taxon>
    </lineage>
</organism>
<keyword evidence="2" id="KW-0808">Transferase</keyword>
<dbReference type="Proteomes" id="UP001302949">
    <property type="component" value="Unassembled WGS sequence"/>
</dbReference>
<dbReference type="InterPro" id="IPR001296">
    <property type="entry name" value="Glyco_trans_1"/>
</dbReference>
<evidence type="ECO:0000259" key="1">
    <source>
        <dbReference type="Pfam" id="PF00534"/>
    </source>
</evidence>
<keyword evidence="3" id="KW-1185">Reference proteome</keyword>
<dbReference type="EC" id="2.4.-.-" evidence="2"/>
<dbReference type="EMBL" id="JAYFUM010000008">
    <property type="protein sequence ID" value="MEA5139120.1"/>
    <property type="molecule type" value="Genomic_DNA"/>
</dbReference>
<comment type="caution">
    <text evidence="2">The sequence shown here is derived from an EMBL/GenBank/DDBJ whole genome shotgun (WGS) entry which is preliminary data.</text>
</comment>
<feature type="domain" description="Glycosyl transferase family 1" evidence="1">
    <location>
        <begin position="214"/>
        <end position="385"/>
    </location>
</feature>
<evidence type="ECO:0000313" key="3">
    <source>
        <dbReference type="Proteomes" id="UP001302949"/>
    </source>
</evidence>
<keyword evidence="2" id="KW-0328">Glycosyltransferase</keyword>
<reference evidence="2 3" key="1">
    <citation type="submission" date="2023-12" db="EMBL/GenBank/DDBJ databases">
        <title>Novel species of the genus Arcicella isolated from rivers.</title>
        <authorList>
            <person name="Lu H."/>
        </authorList>
    </citation>
    <scope>NUCLEOTIDE SEQUENCE [LARGE SCALE GENOMIC DNA]</scope>
    <source>
        <strain evidence="2 3">KCTC 23307</strain>
    </source>
</reference>
<dbReference type="SUPFAM" id="SSF53756">
    <property type="entry name" value="UDP-Glycosyltransferase/glycogen phosphorylase"/>
    <property type="match status" value="1"/>
</dbReference>
<protein>
    <submittedName>
        <fullName evidence="2">Glycosyltransferase</fullName>
        <ecNumber evidence="2">2.4.-.-</ecNumber>
    </submittedName>
</protein>